<reference evidence="8 9" key="1">
    <citation type="submission" date="2021-03" db="EMBL/GenBank/DDBJ databases">
        <authorList>
            <person name="Shang D.-D."/>
            <person name="Du Z.-J."/>
            <person name="Chen G.-J."/>
        </authorList>
    </citation>
    <scope>NUCLEOTIDE SEQUENCE [LARGE SCALE GENOMIC DNA]</scope>
    <source>
        <strain evidence="8 9">F1192</strain>
    </source>
</reference>
<dbReference type="Proteomes" id="UP000664554">
    <property type="component" value="Unassembled WGS sequence"/>
</dbReference>
<dbReference type="InterPro" id="IPR000831">
    <property type="entry name" value="Trp_repress"/>
</dbReference>
<accession>A0ABS3NPT3</accession>
<dbReference type="Pfam" id="PF01371">
    <property type="entry name" value="Trp_repressor"/>
    <property type="match status" value="1"/>
</dbReference>
<dbReference type="SUPFAM" id="SSF48295">
    <property type="entry name" value="TrpR-like"/>
    <property type="match status" value="1"/>
</dbReference>
<organism evidence="8 9">
    <name type="scientific">Psychrobacter coccoides</name>
    <dbReference type="NCBI Taxonomy" id="2818440"/>
    <lineage>
        <taxon>Bacteria</taxon>
        <taxon>Pseudomonadati</taxon>
        <taxon>Pseudomonadota</taxon>
        <taxon>Gammaproteobacteria</taxon>
        <taxon>Moraxellales</taxon>
        <taxon>Moraxellaceae</taxon>
        <taxon>Psychrobacter</taxon>
    </lineage>
</organism>
<dbReference type="RefSeq" id="WP_207991797.1">
    <property type="nucleotide sequence ID" value="NZ_JAGBKM010000016.1"/>
</dbReference>
<evidence type="ECO:0000256" key="5">
    <source>
        <dbReference type="ARBA" id="ARBA00023015"/>
    </source>
</evidence>
<evidence type="ECO:0000313" key="9">
    <source>
        <dbReference type="Proteomes" id="UP000664554"/>
    </source>
</evidence>
<dbReference type="PANTHER" id="PTHR38025">
    <property type="entry name" value="TRP OPERON REPRESSOR"/>
    <property type="match status" value="1"/>
</dbReference>
<evidence type="ECO:0000256" key="1">
    <source>
        <dbReference type="ARBA" id="ARBA00004496"/>
    </source>
</evidence>
<dbReference type="PANTHER" id="PTHR38025:SF1">
    <property type="entry name" value="TRP OPERON REPRESSOR"/>
    <property type="match status" value="1"/>
</dbReference>
<dbReference type="Gene3D" id="1.10.1270.10">
    <property type="entry name" value="TrpR-like"/>
    <property type="match status" value="1"/>
</dbReference>
<dbReference type="InterPro" id="IPR038116">
    <property type="entry name" value="TrpR-like_sf"/>
</dbReference>
<gene>
    <name evidence="8" type="ORF">J3492_09415</name>
</gene>
<dbReference type="InterPro" id="IPR010921">
    <property type="entry name" value="Trp_repressor/repl_initiator"/>
</dbReference>
<sequence>MSKKDIQAKNQANDAYDYLLKLLVETDDRAHLSAIFDALMTEKEQTELANRLTIFALLQQGMTQREISAQLGVGIATVSRGAKVFSQHQIDELLPDIGEVIGI</sequence>
<evidence type="ECO:0000256" key="6">
    <source>
        <dbReference type="ARBA" id="ARBA00023125"/>
    </source>
</evidence>
<dbReference type="InterPro" id="IPR013335">
    <property type="entry name" value="Trp_repress_bac"/>
</dbReference>
<comment type="similarity">
    <text evidence="2">Belongs to the TrpR family.</text>
</comment>
<dbReference type="EMBL" id="JAGBKM010000016">
    <property type="protein sequence ID" value="MBO1531427.1"/>
    <property type="molecule type" value="Genomic_DNA"/>
</dbReference>
<comment type="caution">
    <text evidence="8">The sequence shown here is derived from an EMBL/GenBank/DDBJ whole genome shotgun (WGS) entry which is preliminary data.</text>
</comment>
<keyword evidence="3" id="KW-0963">Cytoplasm</keyword>
<keyword evidence="5" id="KW-0805">Transcription regulation</keyword>
<proteinExistence type="inferred from homology"/>
<keyword evidence="4" id="KW-0678">Repressor</keyword>
<evidence type="ECO:0000256" key="7">
    <source>
        <dbReference type="ARBA" id="ARBA00023163"/>
    </source>
</evidence>
<name>A0ABS3NPT3_9GAMM</name>
<evidence type="ECO:0000256" key="2">
    <source>
        <dbReference type="ARBA" id="ARBA00007027"/>
    </source>
</evidence>
<evidence type="ECO:0000256" key="4">
    <source>
        <dbReference type="ARBA" id="ARBA00022491"/>
    </source>
</evidence>
<keyword evidence="6" id="KW-0238">DNA-binding</keyword>
<keyword evidence="7" id="KW-0804">Transcription</keyword>
<keyword evidence="9" id="KW-1185">Reference proteome</keyword>
<protein>
    <submittedName>
        <fullName evidence="8">Helix-turn-helix domain-containing protein</fullName>
    </submittedName>
</protein>
<evidence type="ECO:0000313" key="8">
    <source>
        <dbReference type="EMBL" id="MBO1531427.1"/>
    </source>
</evidence>
<comment type="subcellular location">
    <subcellularLocation>
        <location evidence="1">Cytoplasm</location>
    </subcellularLocation>
</comment>
<evidence type="ECO:0000256" key="3">
    <source>
        <dbReference type="ARBA" id="ARBA00022490"/>
    </source>
</evidence>